<keyword evidence="7" id="KW-1185">Reference proteome</keyword>
<organism evidence="7 8">
    <name type="scientific">Actinia tenebrosa</name>
    <name type="common">Australian red waratah sea anemone</name>
    <dbReference type="NCBI Taxonomy" id="6105"/>
    <lineage>
        <taxon>Eukaryota</taxon>
        <taxon>Metazoa</taxon>
        <taxon>Cnidaria</taxon>
        <taxon>Anthozoa</taxon>
        <taxon>Hexacorallia</taxon>
        <taxon>Actiniaria</taxon>
        <taxon>Actiniidae</taxon>
        <taxon>Actinia</taxon>
    </lineage>
</organism>
<feature type="compositionally biased region" description="Pro residues" evidence="5">
    <location>
        <begin position="399"/>
        <end position="410"/>
    </location>
</feature>
<keyword evidence="2 3" id="KW-0694">RNA-binding</keyword>
<dbReference type="AlphaFoldDB" id="A0A6P8H8D3"/>
<feature type="compositionally biased region" description="Basic and acidic residues" evidence="5">
    <location>
        <begin position="41"/>
        <end position="58"/>
    </location>
</feature>
<feature type="compositionally biased region" description="Gly residues" evidence="5">
    <location>
        <begin position="413"/>
        <end position="429"/>
    </location>
</feature>
<dbReference type="OrthoDB" id="10067824at2759"/>
<evidence type="ECO:0000256" key="5">
    <source>
        <dbReference type="SAM" id="MobiDB-lite"/>
    </source>
</evidence>
<evidence type="ECO:0000313" key="7">
    <source>
        <dbReference type="Proteomes" id="UP000515163"/>
    </source>
</evidence>
<dbReference type="Gene3D" id="3.30.70.330">
    <property type="match status" value="2"/>
</dbReference>
<dbReference type="InterPro" id="IPR012975">
    <property type="entry name" value="NOPS"/>
</dbReference>
<dbReference type="Pfam" id="PF08075">
    <property type="entry name" value="NOPS"/>
    <property type="match status" value="1"/>
</dbReference>
<dbReference type="SMART" id="SM00360">
    <property type="entry name" value="RRM"/>
    <property type="match status" value="2"/>
</dbReference>
<evidence type="ECO:0000259" key="6">
    <source>
        <dbReference type="PROSITE" id="PS50102"/>
    </source>
</evidence>
<feature type="domain" description="RRM" evidence="6">
    <location>
        <begin position="76"/>
        <end position="147"/>
    </location>
</feature>
<dbReference type="PROSITE" id="PS50102">
    <property type="entry name" value="RRM"/>
    <property type="match status" value="2"/>
</dbReference>
<dbReference type="Pfam" id="PF00076">
    <property type="entry name" value="RRM_1"/>
    <property type="match status" value="2"/>
</dbReference>
<evidence type="ECO:0000256" key="1">
    <source>
        <dbReference type="ARBA" id="ARBA00022737"/>
    </source>
</evidence>
<name>A0A6P8H8D3_ACTTE</name>
<dbReference type="InterPro" id="IPR000504">
    <property type="entry name" value="RRM_dom"/>
</dbReference>
<feature type="region of interest" description="Disordered" evidence="5">
    <location>
        <begin position="1"/>
        <end position="66"/>
    </location>
</feature>
<keyword evidence="4" id="KW-0175">Coiled coil</keyword>
<sequence>MPENQRRSHSPRRSSSSGTKTKREKSSNESSSNTKDGASNRNRDSNSFKDNYRQERNRTVSYSSGLKKERKFTGRCRLFVGNLVDCDEQEMKEMFSKYGEVAEVFVNKEKGFGFIRLDTRLNAEAAKAGMDMTQRKGRTVRVRFATHAAAIQVHEFGSYVTNEVLEQAFSQFGDVERAVVVCDDRGRSKNYGIVEFARKSSANNAMHKVKDNLFLLGRTPKPITVKAYEQEDEEDGLPEKNLERQPGYQKEREVPPHFATPGTFEYEWAQRWKSLEEMEQSQRETLDKQFKEAREKLENEMQQAIKDHEAMLMRQADMQRRQEEMRRHEEMQHREEMRRQEMMQKEVEMMRRREEERRYQEELRMQEEARHREEMMYRQRQDDFMRRQEEMMRNDMRPMPFPPRGMPPKGPRGDWGPGPMGPMGMGPGPGMGPPPHMHGPRGPPMGPGPMPPMRPGRFDPEMDRKRERADRDRLAARSPRDHDKRRKY</sequence>
<feature type="compositionally biased region" description="Pro residues" evidence="5">
    <location>
        <begin position="430"/>
        <end position="454"/>
    </location>
</feature>
<feature type="region of interest" description="Disordered" evidence="5">
    <location>
        <begin position="395"/>
        <end position="488"/>
    </location>
</feature>
<evidence type="ECO:0000256" key="4">
    <source>
        <dbReference type="SAM" id="Coils"/>
    </source>
</evidence>
<evidence type="ECO:0000313" key="8">
    <source>
        <dbReference type="RefSeq" id="XP_031552704.1"/>
    </source>
</evidence>
<dbReference type="FunFam" id="3.30.70.330:FF:000043">
    <property type="entry name" value="paraspeckle component 1 isoform X1"/>
    <property type="match status" value="1"/>
</dbReference>
<dbReference type="SUPFAM" id="SSF54928">
    <property type="entry name" value="RNA-binding domain, RBD"/>
    <property type="match status" value="1"/>
</dbReference>
<feature type="compositionally biased region" description="Basic and acidic residues" evidence="5">
    <location>
        <begin position="456"/>
        <end position="482"/>
    </location>
</feature>
<dbReference type="FunCoup" id="A0A6P8H8D3">
    <property type="interactions" value="3407"/>
</dbReference>
<dbReference type="GO" id="GO:0003723">
    <property type="term" value="F:RNA binding"/>
    <property type="evidence" value="ECO:0007669"/>
    <property type="project" value="UniProtKB-UniRule"/>
</dbReference>
<feature type="domain" description="RRM" evidence="6">
    <location>
        <begin position="149"/>
        <end position="230"/>
    </location>
</feature>
<dbReference type="RefSeq" id="XP_031552704.1">
    <property type="nucleotide sequence ID" value="XM_031696844.1"/>
</dbReference>
<dbReference type="InParanoid" id="A0A6P8H8D3"/>
<dbReference type="InterPro" id="IPR035979">
    <property type="entry name" value="RBD_domain_sf"/>
</dbReference>
<dbReference type="CDD" id="cd12332">
    <property type="entry name" value="RRM1_p54nrb_like"/>
    <property type="match status" value="1"/>
</dbReference>
<keyword evidence="1" id="KW-0677">Repeat</keyword>
<accession>A0A6P8H8D3</accession>
<dbReference type="Gene3D" id="6.10.250.1170">
    <property type="match status" value="1"/>
</dbReference>
<reference evidence="8" key="1">
    <citation type="submission" date="2025-08" db="UniProtKB">
        <authorList>
            <consortium name="RefSeq"/>
        </authorList>
    </citation>
    <scope>IDENTIFICATION</scope>
    <source>
        <tissue evidence="8">Tentacle</tissue>
    </source>
</reference>
<protein>
    <submittedName>
        <fullName evidence="8">Paraspeckle component 1-like</fullName>
    </submittedName>
</protein>
<gene>
    <name evidence="8" type="primary">LOC116289899</name>
</gene>
<dbReference type="InterPro" id="IPR012677">
    <property type="entry name" value="Nucleotide-bd_a/b_plait_sf"/>
</dbReference>
<dbReference type="Proteomes" id="UP000515163">
    <property type="component" value="Unplaced"/>
</dbReference>
<evidence type="ECO:0000256" key="2">
    <source>
        <dbReference type="ARBA" id="ARBA00022884"/>
    </source>
</evidence>
<dbReference type="PANTHER" id="PTHR23189">
    <property type="entry name" value="RNA RECOGNITION MOTIF-CONTAINING"/>
    <property type="match status" value="1"/>
</dbReference>
<dbReference type="KEGG" id="aten:116289899"/>
<proteinExistence type="predicted"/>
<dbReference type="CDD" id="cd12931">
    <property type="entry name" value="eNOPS_SF"/>
    <property type="match status" value="1"/>
</dbReference>
<feature type="coiled-coil region" evidence="4">
    <location>
        <begin position="276"/>
        <end position="314"/>
    </location>
</feature>
<evidence type="ECO:0000256" key="3">
    <source>
        <dbReference type="PROSITE-ProRule" id="PRU00176"/>
    </source>
</evidence>
<dbReference type="GeneID" id="116289899"/>